<proteinExistence type="predicted"/>
<dbReference type="Proteomes" id="UP001208692">
    <property type="component" value="Unassembled WGS sequence"/>
</dbReference>
<protein>
    <submittedName>
        <fullName evidence="1">Uncharacterized protein</fullName>
    </submittedName>
</protein>
<reference evidence="1 4" key="1">
    <citation type="submission" date="2021-11" db="EMBL/GenBank/DDBJ databases">
        <title>Draft genome sequence of Capnocytophaga sp. strain KC07075 isolated from cat oral cavity.</title>
        <authorList>
            <person name="Suzuki M."/>
            <person name="Imaoka K."/>
            <person name="Kimura M."/>
            <person name="Morikawa S."/>
            <person name="Maeda K."/>
        </authorList>
    </citation>
    <scope>NUCLEOTIDE SEQUENCE</scope>
    <source>
        <strain evidence="1">KC07075</strain>
        <strain evidence="2 4">KC07079</strain>
    </source>
</reference>
<comment type="caution">
    <text evidence="1">The sequence shown here is derived from an EMBL/GenBank/DDBJ whole genome shotgun (WGS) entry which is preliminary data.</text>
</comment>
<evidence type="ECO:0000313" key="1">
    <source>
        <dbReference type="EMBL" id="GJM50123.1"/>
    </source>
</evidence>
<organism evidence="1 3">
    <name type="scientific">Capnocytophaga catalasegens</name>
    <dbReference type="NCBI Taxonomy" id="1004260"/>
    <lineage>
        <taxon>Bacteria</taxon>
        <taxon>Pseudomonadati</taxon>
        <taxon>Bacteroidota</taxon>
        <taxon>Flavobacteriia</taxon>
        <taxon>Flavobacteriales</taxon>
        <taxon>Flavobacteriaceae</taxon>
        <taxon>Capnocytophaga</taxon>
    </lineage>
</organism>
<name>A0AAV5AX61_9FLAO</name>
<accession>A0AAV5AX61</accession>
<sequence length="99" mass="11648">MGACIHADWYIDNKISAFDFRLKKNIEYVNAVYNLGEESEWGNCGSGYETRREWTVTLFPKDKYPLRFCQETPIYFDSGESRDKGKWALQNSSNTLYRI</sequence>
<keyword evidence="4" id="KW-1185">Reference proteome</keyword>
<gene>
    <name evidence="1" type="ORF">RCZ15_10970</name>
    <name evidence="2" type="ORF">RCZ16_13690</name>
</gene>
<dbReference type="Proteomes" id="UP001207736">
    <property type="component" value="Unassembled WGS sequence"/>
</dbReference>
<dbReference type="RefSeq" id="WP_264846758.1">
    <property type="nucleotide sequence ID" value="NZ_BPMA01000028.1"/>
</dbReference>
<evidence type="ECO:0000313" key="2">
    <source>
        <dbReference type="EMBL" id="GJM53052.1"/>
    </source>
</evidence>
<dbReference type="EMBL" id="BQKB01000025">
    <property type="protein sequence ID" value="GJM53052.1"/>
    <property type="molecule type" value="Genomic_DNA"/>
</dbReference>
<evidence type="ECO:0000313" key="4">
    <source>
        <dbReference type="Proteomes" id="UP001208692"/>
    </source>
</evidence>
<evidence type="ECO:0000313" key="3">
    <source>
        <dbReference type="Proteomes" id="UP001207736"/>
    </source>
</evidence>
<dbReference type="AlphaFoldDB" id="A0AAV5AX61"/>
<dbReference type="EMBL" id="BQKA01000021">
    <property type="protein sequence ID" value="GJM50123.1"/>
    <property type="molecule type" value="Genomic_DNA"/>
</dbReference>